<feature type="region of interest" description="Disordered" evidence="1">
    <location>
        <begin position="1"/>
        <end position="46"/>
    </location>
</feature>
<proteinExistence type="predicted"/>
<organism evidence="2 3">
    <name type="scientific">Pseudonocardia acidicola</name>
    <dbReference type="NCBI Taxonomy" id="2724939"/>
    <lineage>
        <taxon>Bacteria</taxon>
        <taxon>Bacillati</taxon>
        <taxon>Actinomycetota</taxon>
        <taxon>Actinomycetes</taxon>
        <taxon>Pseudonocardiales</taxon>
        <taxon>Pseudonocardiaceae</taxon>
        <taxon>Pseudonocardia</taxon>
    </lineage>
</organism>
<evidence type="ECO:0000313" key="3">
    <source>
        <dbReference type="Proteomes" id="UP000820669"/>
    </source>
</evidence>
<reference evidence="2 3" key="1">
    <citation type="submission" date="2020-04" db="EMBL/GenBank/DDBJ databases">
        <authorList>
            <person name="Klaysubun C."/>
            <person name="Duangmal K."/>
            <person name="Lipun K."/>
        </authorList>
    </citation>
    <scope>NUCLEOTIDE SEQUENCE [LARGE SCALE GENOMIC DNA]</scope>
    <source>
        <strain evidence="2 3">K10HN5</strain>
    </source>
</reference>
<name>A0ABX1SFX0_9PSEU</name>
<evidence type="ECO:0000313" key="2">
    <source>
        <dbReference type="EMBL" id="NMH99990.1"/>
    </source>
</evidence>
<protein>
    <submittedName>
        <fullName evidence="2">Nitrile hydratase subunit alpha</fullName>
    </submittedName>
</protein>
<evidence type="ECO:0000256" key="1">
    <source>
        <dbReference type="SAM" id="MobiDB-lite"/>
    </source>
</evidence>
<sequence>MGGPHDLGGRMDHGPVWDSSAEARHLVLSERPAGSEACPRRIRPRS</sequence>
<feature type="compositionally biased region" description="Basic and acidic residues" evidence="1">
    <location>
        <begin position="7"/>
        <end position="28"/>
    </location>
</feature>
<comment type="caution">
    <text evidence="2">The sequence shown here is derived from an EMBL/GenBank/DDBJ whole genome shotgun (WGS) entry which is preliminary data.</text>
</comment>
<gene>
    <name evidence="2" type="ORF">HF526_22155</name>
</gene>
<accession>A0ABX1SFX0</accession>
<dbReference type="Proteomes" id="UP000820669">
    <property type="component" value="Unassembled WGS sequence"/>
</dbReference>
<keyword evidence="3" id="KW-1185">Reference proteome</keyword>
<dbReference type="EMBL" id="JAAXLA010000046">
    <property type="protein sequence ID" value="NMH99990.1"/>
    <property type="molecule type" value="Genomic_DNA"/>
</dbReference>
<dbReference type="RefSeq" id="WP_169383469.1">
    <property type="nucleotide sequence ID" value="NZ_JAAXLA010000046.1"/>
</dbReference>